<proteinExistence type="predicted"/>
<comment type="caution">
    <text evidence="1">The sequence shown here is derived from an EMBL/GenBank/DDBJ whole genome shotgun (WGS) entry which is preliminary data.</text>
</comment>
<dbReference type="Proteomes" id="UP001057279">
    <property type="component" value="Linkage Group LG10"/>
</dbReference>
<dbReference type="EMBL" id="CM043035">
    <property type="protein sequence ID" value="KAI4581425.1"/>
    <property type="molecule type" value="Genomic_DNA"/>
</dbReference>
<organism evidence="1 2">
    <name type="scientific">Ovis ammon polii x Ovis aries</name>
    <dbReference type="NCBI Taxonomy" id="2918886"/>
    <lineage>
        <taxon>Eukaryota</taxon>
        <taxon>Metazoa</taxon>
        <taxon>Chordata</taxon>
        <taxon>Craniata</taxon>
        <taxon>Vertebrata</taxon>
        <taxon>Euteleostomi</taxon>
        <taxon>Mammalia</taxon>
        <taxon>Eutheria</taxon>
        <taxon>Laurasiatheria</taxon>
        <taxon>Artiodactyla</taxon>
        <taxon>Ruminantia</taxon>
        <taxon>Pecora</taxon>
        <taxon>Bovidae</taxon>
        <taxon>Caprinae</taxon>
        <taxon>Ovis</taxon>
    </lineage>
</organism>
<reference evidence="1" key="1">
    <citation type="submission" date="2022-03" db="EMBL/GenBank/DDBJ databases">
        <title>Genomic analyses of argali, domestic sheep and their hybrids provide insights into chromosomal evolution, heterosis and genetic basis of agronomic traits.</title>
        <authorList>
            <person name="Li M."/>
        </authorList>
    </citation>
    <scope>NUCLEOTIDE SEQUENCE</scope>
    <source>
        <strain evidence="1">F1 hybrid</strain>
    </source>
</reference>
<evidence type="ECO:0000313" key="2">
    <source>
        <dbReference type="Proteomes" id="UP001057279"/>
    </source>
</evidence>
<protein>
    <submittedName>
        <fullName evidence="1">Uncharacterized protein</fullName>
    </submittedName>
</protein>
<sequence>MGGGCQKSLGNKQKCFYSSDMSEEQNSLRRRPNYIQIFDSVAAAIVSNLSLFADLFKTADEQAGGRRTYDLQQLVTAVENDVIITVYRAHGFLVPQPGIKPTPPALEGKVLTTGPPGKFPDILKKKNLSGGGKISIPSPYSLFHKVNKEPTEALPLSGCMYTPLAQCWQQTHWSSFRTKLSQSSLVLSGEEPRHLFCSEQDRWSPYAGQGQRPQHPRGSRSCAALESGVLSATLDQRMGTMSQSHSSSGSADDQCVTGNLVYMEWKRKINLRLILVSGKTKEFLFSPNDSASDIAKHVYDNWPMDWEEEQVSSPNILRLIYQGRFLHGNVTLGDGQKLNHLNTKNTKENSGKTATSGVKTEMEMGNSQPKAFEFAMPVALSRDLHEACSLSRLSFLSVFSEVATAVGCTHCEVPQVQRMRCQEERGWERTSGHSGYQWRLLSRELKDGNGIERQDGGSRDEAGISREQWCRVQVEVWQLEAVMAGEGAPGGTGEKAFKTERADDIRAKVPGTQEVITCK</sequence>
<name>A0ACB9UVW6_9CETA</name>
<keyword evidence="2" id="KW-1185">Reference proteome</keyword>
<accession>A0ACB9UVW6</accession>
<gene>
    <name evidence="1" type="ORF">MJG53_009868</name>
</gene>
<evidence type="ECO:0000313" key="1">
    <source>
        <dbReference type="EMBL" id="KAI4581425.1"/>
    </source>
</evidence>